<dbReference type="Proteomes" id="UP000464178">
    <property type="component" value="Chromosome"/>
</dbReference>
<accession>A0A6P2D961</accession>
<dbReference type="EMBL" id="LR593886">
    <property type="protein sequence ID" value="VTR97891.1"/>
    <property type="molecule type" value="Genomic_DNA"/>
</dbReference>
<feature type="region of interest" description="Disordered" evidence="1">
    <location>
        <begin position="412"/>
        <end position="438"/>
    </location>
</feature>
<proteinExistence type="predicted"/>
<sequence>MLSRRTFRMFAPLAGGALLTAAALTGSEPVAGADALLPTPDQLMDQMTKDLEKDVPPDVDTALKKRFEGAKRFAEVQLLFDILSWRTFVALSRPTGPDNRPLFDGWKTDEDAFPPDGSEPAPWGQPGRANLRLLGSKKVKPGDRALVHLSSVGRVGLEPRREPGPISQTEVPQAFSNPIWDQNGFMVRYEILLNEDEYNYVRDNKLYNVPGQIDFTAAGKTVCFPYGAFPGDTLAPVGLGRDCKPGTTGAIELKLAWKVLKAGVDLPERFLTARAKITNFVDSAYTPKEFQEVTVGLVGMHIAHKTKSSPQWVWSTFAHVDNLQTNDLETFNGKPIPTLFNNPQKPYLAVNSPSQKQEPFSDGQNPTQVTQLVPTPKATQELNRRAQAALGTKSDKKFAVLRYYELLGTQWPTQPGAAPTPGGPATAPGSVTNKSGGKPVPTFLVNPIMETYFQAGNQPATNQEEGNPPDATPIFATESCIGCHSSAPTAYSTIPGPPRRVVSGPQLSGDFSWLLSQRAKFPAPAAPKE</sequence>
<name>A0A6P2D961_9BACT</name>
<dbReference type="AlphaFoldDB" id="A0A6P2D961"/>
<dbReference type="InterPro" id="IPR006311">
    <property type="entry name" value="TAT_signal"/>
</dbReference>
<dbReference type="PROSITE" id="PS51318">
    <property type="entry name" value="TAT"/>
    <property type="match status" value="1"/>
</dbReference>
<dbReference type="KEGG" id="gms:SOIL9_04900"/>
<reference evidence="2 3" key="1">
    <citation type="submission" date="2019-05" db="EMBL/GenBank/DDBJ databases">
        <authorList>
            <consortium name="Science for Life Laboratories"/>
        </authorList>
    </citation>
    <scope>NUCLEOTIDE SEQUENCE [LARGE SCALE GENOMIC DNA]</scope>
    <source>
        <strain evidence="2">Soil9</strain>
    </source>
</reference>
<gene>
    <name evidence="2" type="ORF">SOIL9_04900</name>
</gene>
<organism evidence="2 3">
    <name type="scientific">Gemmata massiliana</name>
    <dbReference type="NCBI Taxonomy" id="1210884"/>
    <lineage>
        <taxon>Bacteria</taxon>
        <taxon>Pseudomonadati</taxon>
        <taxon>Planctomycetota</taxon>
        <taxon>Planctomycetia</taxon>
        <taxon>Gemmatales</taxon>
        <taxon>Gemmataceae</taxon>
        <taxon>Gemmata</taxon>
    </lineage>
</organism>
<evidence type="ECO:0000313" key="3">
    <source>
        <dbReference type="Proteomes" id="UP000464178"/>
    </source>
</evidence>
<evidence type="ECO:0000313" key="2">
    <source>
        <dbReference type="EMBL" id="VTR97891.1"/>
    </source>
</evidence>
<evidence type="ECO:0000256" key="1">
    <source>
        <dbReference type="SAM" id="MobiDB-lite"/>
    </source>
</evidence>
<protein>
    <submittedName>
        <fullName evidence="2">Uncharacterized protein</fullName>
    </submittedName>
</protein>
<feature type="compositionally biased region" description="Low complexity" evidence="1">
    <location>
        <begin position="412"/>
        <end position="429"/>
    </location>
</feature>
<keyword evidence="3" id="KW-1185">Reference proteome</keyword>